<keyword evidence="9" id="KW-0414">Isoprene biosynthesis</keyword>
<sequence length="340" mass="34373">MDTSKKAESRRAATTALDPFAGEPAWAQAPRRVKVRAPGKINAFFRVGPLREDGYHGVASTYLAVSLYEELAVTSKPGTPATDITVSISPESTLDADLLAGIPLDASNLAVRAALLIAEISENPTGAHIEITKRVPIAGGMGGGSADAAAALVACDALWHTGLSREELSQLGSELGADVPFALLGGAAVGLGVGDQLTAALAPTPLHWVLVPADFGLSTPRVYGTLDQLRADAGAEVPEPGQIDPGVLAALRVGDAQALAPWLHNDLQAAAVSLAPSLAEVLRQGEDAGALASLVSGSGPTLAFLVADADHAQAVAAALAGHGHEAWAVTGPVHGAAIIP</sequence>
<evidence type="ECO:0000313" key="12">
    <source>
        <dbReference type="EMBL" id="PYI37334.1"/>
    </source>
</evidence>
<comment type="pathway">
    <text evidence="9">Isoprenoid biosynthesis; isopentenyl diphosphate biosynthesis via DXP pathway; isopentenyl diphosphate from 1-deoxy-D-xylulose 5-phosphate: step 3/6.</text>
</comment>
<dbReference type="UniPathway" id="UPA00056">
    <property type="reaction ID" value="UER00094"/>
</dbReference>
<dbReference type="SUPFAM" id="SSF55060">
    <property type="entry name" value="GHMP Kinase, C-terminal domain"/>
    <property type="match status" value="1"/>
</dbReference>
<dbReference type="HAMAP" id="MF_00061">
    <property type="entry name" value="IspE"/>
    <property type="match status" value="1"/>
</dbReference>
<keyword evidence="13" id="KW-1185">Reference proteome</keyword>
<organism evidence="12 13">
    <name type="scientific">Arthrobacter psychrolactophilus</name>
    <dbReference type="NCBI Taxonomy" id="92442"/>
    <lineage>
        <taxon>Bacteria</taxon>
        <taxon>Bacillati</taxon>
        <taxon>Actinomycetota</taxon>
        <taxon>Actinomycetes</taxon>
        <taxon>Micrococcales</taxon>
        <taxon>Micrococcaceae</taxon>
        <taxon>Arthrobacter</taxon>
    </lineage>
</organism>
<dbReference type="NCBIfam" id="TIGR00154">
    <property type="entry name" value="ispE"/>
    <property type="match status" value="1"/>
</dbReference>
<dbReference type="GO" id="GO:0005524">
    <property type="term" value="F:ATP binding"/>
    <property type="evidence" value="ECO:0007669"/>
    <property type="project" value="UniProtKB-UniRule"/>
</dbReference>
<comment type="catalytic activity">
    <reaction evidence="9">
        <text>4-CDP-2-C-methyl-D-erythritol + ATP = 4-CDP-2-C-methyl-D-erythritol 2-phosphate + ADP + H(+)</text>
        <dbReference type="Rhea" id="RHEA:18437"/>
        <dbReference type="ChEBI" id="CHEBI:15378"/>
        <dbReference type="ChEBI" id="CHEBI:30616"/>
        <dbReference type="ChEBI" id="CHEBI:57823"/>
        <dbReference type="ChEBI" id="CHEBI:57919"/>
        <dbReference type="ChEBI" id="CHEBI:456216"/>
        <dbReference type="EC" id="2.7.1.148"/>
    </reaction>
</comment>
<feature type="active site" evidence="9">
    <location>
        <position position="40"/>
    </location>
</feature>
<keyword evidence="5 9" id="KW-0547">Nucleotide-binding</keyword>
<dbReference type="PANTHER" id="PTHR43527">
    <property type="entry name" value="4-DIPHOSPHOCYTIDYL-2-C-METHYL-D-ERYTHRITOL KINASE, CHLOROPLASTIC"/>
    <property type="match status" value="1"/>
</dbReference>
<dbReference type="GO" id="GO:0050515">
    <property type="term" value="F:4-(cytidine 5'-diphospho)-2-C-methyl-D-erythritol kinase activity"/>
    <property type="evidence" value="ECO:0007669"/>
    <property type="project" value="UniProtKB-UniRule"/>
</dbReference>
<dbReference type="NCBIfam" id="NF002870">
    <property type="entry name" value="PRK03188.1"/>
    <property type="match status" value="1"/>
</dbReference>
<evidence type="ECO:0000313" key="13">
    <source>
        <dbReference type="Proteomes" id="UP000247980"/>
    </source>
</evidence>
<dbReference type="EMBL" id="QJVC01000024">
    <property type="protein sequence ID" value="PYI37334.1"/>
    <property type="molecule type" value="Genomic_DNA"/>
</dbReference>
<dbReference type="AlphaFoldDB" id="A0A2V5ISY7"/>
<dbReference type="Gene3D" id="3.30.230.10">
    <property type="match status" value="1"/>
</dbReference>
<dbReference type="PANTHER" id="PTHR43527:SF2">
    <property type="entry name" value="4-DIPHOSPHOCYTIDYL-2-C-METHYL-D-ERYTHRITOL KINASE, CHLOROPLASTIC"/>
    <property type="match status" value="1"/>
</dbReference>
<feature type="domain" description="GHMP kinase C-terminal" evidence="11">
    <location>
        <begin position="248"/>
        <end position="323"/>
    </location>
</feature>
<keyword evidence="6 9" id="KW-0418">Kinase</keyword>
<evidence type="ECO:0000259" key="11">
    <source>
        <dbReference type="Pfam" id="PF08544"/>
    </source>
</evidence>
<evidence type="ECO:0000256" key="9">
    <source>
        <dbReference type="HAMAP-Rule" id="MF_00061"/>
    </source>
</evidence>
<evidence type="ECO:0000259" key="10">
    <source>
        <dbReference type="Pfam" id="PF00288"/>
    </source>
</evidence>
<feature type="binding site" evidence="9">
    <location>
        <begin position="136"/>
        <end position="146"/>
    </location>
    <ligand>
        <name>ATP</name>
        <dbReference type="ChEBI" id="CHEBI:30616"/>
    </ligand>
</feature>
<dbReference type="InterPro" id="IPR006204">
    <property type="entry name" value="GHMP_kinase_N_dom"/>
</dbReference>
<dbReference type="Pfam" id="PF00288">
    <property type="entry name" value="GHMP_kinases_N"/>
    <property type="match status" value="1"/>
</dbReference>
<evidence type="ECO:0000256" key="8">
    <source>
        <dbReference type="ARBA" id="ARBA00032554"/>
    </source>
</evidence>
<dbReference type="RefSeq" id="WP_110486577.1">
    <property type="nucleotide sequence ID" value="NZ_QJVC01000024.1"/>
</dbReference>
<dbReference type="Proteomes" id="UP000247980">
    <property type="component" value="Unassembled WGS sequence"/>
</dbReference>
<comment type="caution">
    <text evidence="12">The sequence shown here is derived from an EMBL/GenBank/DDBJ whole genome shotgun (WGS) entry which is preliminary data.</text>
</comment>
<comment type="function">
    <text evidence="9">Catalyzes the phosphorylation of the position 2 hydroxy group of 4-diphosphocytidyl-2C-methyl-D-erythritol.</text>
</comment>
<gene>
    <name evidence="9" type="primary">ispE</name>
    <name evidence="12" type="ORF">CVS30_16095</name>
</gene>
<keyword evidence="4 9" id="KW-0808">Transferase</keyword>
<dbReference type="EC" id="2.7.1.148" evidence="2 9"/>
<evidence type="ECO:0000256" key="5">
    <source>
        <dbReference type="ARBA" id="ARBA00022741"/>
    </source>
</evidence>
<feature type="domain" description="GHMP kinase N-terminal" evidence="10">
    <location>
        <begin position="108"/>
        <end position="186"/>
    </location>
</feature>
<dbReference type="InterPro" id="IPR013750">
    <property type="entry name" value="GHMP_kinase_C_dom"/>
</dbReference>
<dbReference type="InterPro" id="IPR020568">
    <property type="entry name" value="Ribosomal_Su5_D2-typ_SF"/>
</dbReference>
<dbReference type="GO" id="GO:0016114">
    <property type="term" value="P:terpenoid biosynthetic process"/>
    <property type="evidence" value="ECO:0007669"/>
    <property type="project" value="UniProtKB-UniRule"/>
</dbReference>
<feature type="active site" evidence="9">
    <location>
        <position position="178"/>
    </location>
</feature>
<keyword evidence="7 9" id="KW-0067">ATP-binding</keyword>
<reference evidence="12 13" key="1">
    <citation type="submission" date="2018-05" db="EMBL/GenBank/DDBJ databases">
        <title>Genetic diversity of glacier-inhabiting Cryobacterium bacteria in China and description of Cryobacterium mengkeensis sp. nov. and Arthrobacter glacialis sp. nov.</title>
        <authorList>
            <person name="Liu Q."/>
            <person name="Xin Y.-H."/>
        </authorList>
    </citation>
    <scope>NUCLEOTIDE SEQUENCE [LARGE SCALE GENOMIC DNA]</scope>
    <source>
        <strain evidence="12 13">B7</strain>
    </source>
</reference>
<comment type="similarity">
    <text evidence="1 9">Belongs to the GHMP kinase family. IspE subfamily.</text>
</comment>
<evidence type="ECO:0000256" key="3">
    <source>
        <dbReference type="ARBA" id="ARBA00017473"/>
    </source>
</evidence>
<evidence type="ECO:0000256" key="4">
    <source>
        <dbReference type="ARBA" id="ARBA00022679"/>
    </source>
</evidence>
<evidence type="ECO:0000256" key="1">
    <source>
        <dbReference type="ARBA" id="ARBA00009684"/>
    </source>
</evidence>
<evidence type="ECO:0000256" key="7">
    <source>
        <dbReference type="ARBA" id="ARBA00022840"/>
    </source>
</evidence>
<evidence type="ECO:0000256" key="6">
    <source>
        <dbReference type="ARBA" id="ARBA00022777"/>
    </source>
</evidence>
<dbReference type="PIRSF" id="PIRSF010376">
    <property type="entry name" value="IspE"/>
    <property type="match status" value="1"/>
</dbReference>
<dbReference type="InterPro" id="IPR014721">
    <property type="entry name" value="Ribsml_uS5_D2-typ_fold_subgr"/>
</dbReference>
<dbReference type="InterPro" id="IPR036554">
    <property type="entry name" value="GHMP_kinase_C_sf"/>
</dbReference>
<protein>
    <recommendedName>
        <fullName evidence="3 9">4-diphosphocytidyl-2-C-methyl-D-erythritol kinase</fullName>
        <shortName evidence="9">CMK</shortName>
        <ecNumber evidence="2 9">2.7.1.148</ecNumber>
    </recommendedName>
    <alternativeName>
        <fullName evidence="8 9">4-(cytidine-5'-diphospho)-2-C-methyl-D-erythritol kinase</fullName>
    </alternativeName>
</protein>
<proteinExistence type="inferred from homology"/>
<dbReference type="GO" id="GO:0019288">
    <property type="term" value="P:isopentenyl diphosphate biosynthetic process, methylerythritol 4-phosphate pathway"/>
    <property type="evidence" value="ECO:0007669"/>
    <property type="project" value="UniProtKB-UniRule"/>
</dbReference>
<dbReference type="OrthoDB" id="3173073at2"/>
<evidence type="ECO:0000256" key="2">
    <source>
        <dbReference type="ARBA" id="ARBA00012052"/>
    </source>
</evidence>
<dbReference type="InterPro" id="IPR004424">
    <property type="entry name" value="IspE"/>
</dbReference>
<accession>A0A2V5ISY7</accession>
<dbReference type="SUPFAM" id="SSF54211">
    <property type="entry name" value="Ribosomal protein S5 domain 2-like"/>
    <property type="match status" value="1"/>
</dbReference>
<dbReference type="Pfam" id="PF08544">
    <property type="entry name" value="GHMP_kinases_C"/>
    <property type="match status" value="1"/>
</dbReference>
<dbReference type="Gene3D" id="3.30.70.890">
    <property type="entry name" value="GHMP kinase, C-terminal domain"/>
    <property type="match status" value="1"/>
</dbReference>
<name>A0A2V5ISY7_9MICC</name>